<dbReference type="SUPFAM" id="SSF55073">
    <property type="entry name" value="Nucleotide cyclase"/>
    <property type="match status" value="1"/>
</dbReference>
<dbReference type="InterPro" id="IPR000160">
    <property type="entry name" value="GGDEF_dom"/>
</dbReference>
<dbReference type="RefSeq" id="WP_309151744.1">
    <property type="nucleotide sequence ID" value="NZ_CP133568.1"/>
</dbReference>
<dbReference type="NCBIfam" id="TIGR00254">
    <property type="entry name" value="GGDEF"/>
    <property type="match status" value="1"/>
</dbReference>
<dbReference type="Pfam" id="PF00990">
    <property type="entry name" value="GGDEF"/>
    <property type="match status" value="1"/>
</dbReference>
<feature type="transmembrane region" description="Helical" evidence="2">
    <location>
        <begin position="235"/>
        <end position="257"/>
    </location>
</feature>
<feature type="transmembrane region" description="Helical" evidence="2">
    <location>
        <begin position="358"/>
        <end position="379"/>
    </location>
</feature>
<dbReference type="SMART" id="SM00267">
    <property type="entry name" value="GGDEF"/>
    <property type="match status" value="1"/>
</dbReference>
<evidence type="ECO:0000313" key="4">
    <source>
        <dbReference type="EMBL" id="WMT02790.1"/>
    </source>
</evidence>
<dbReference type="Pfam" id="PF07695">
    <property type="entry name" value="7TMR-DISM_7TM"/>
    <property type="match status" value="1"/>
</dbReference>
<keyword evidence="2" id="KW-1133">Transmembrane helix</keyword>
<gene>
    <name evidence="4" type="ORF">RDV84_22955</name>
</gene>
<feature type="transmembrane region" description="Helical" evidence="2">
    <location>
        <begin position="386"/>
        <end position="406"/>
    </location>
</feature>
<dbReference type="PANTHER" id="PTHR45138">
    <property type="entry name" value="REGULATORY COMPONENTS OF SENSORY TRANSDUCTION SYSTEM"/>
    <property type="match status" value="1"/>
</dbReference>
<reference evidence="4 5" key="1">
    <citation type="submission" date="2023-08" db="EMBL/GenBank/DDBJ databases">
        <title>The whole genome sequence of Lysobacter yananisis.</title>
        <authorList>
            <person name="Sun H."/>
        </authorList>
    </citation>
    <scope>NUCLEOTIDE SEQUENCE [LARGE SCALE GENOMIC DNA]</scope>
    <source>
        <strain evidence="4 5">SNNU513</strain>
    </source>
</reference>
<dbReference type="Proteomes" id="UP001229313">
    <property type="component" value="Chromosome"/>
</dbReference>
<dbReference type="Gene3D" id="3.30.70.270">
    <property type="match status" value="1"/>
</dbReference>
<dbReference type="EC" id="2.7.7.65" evidence="1"/>
<dbReference type="PANTHER" id="PTHR45138:SF24">
    <property type="entry name" value="DIGUANYLATE CYCLASE DGCC-RELATED"/>
    <property type="match status" value="1"/>
</dbReference>
<evidence type="ECO:0000259" key="3">
    <source>
        <dbReference type="PROSITE" id="PS50887"/>
    </source>
</evidence>
<dbReference type="InterPro" id="IPR011623">
    <property type="entry name" value="7TMR_DISM_rcpt_extracell_dom1"/>
</dbReference>
<keyword evidence="2" id="KW-0472">Membrane</keyword>
<feature type="transmembrane region" description="Helical" evidence="2">
    <location>
        <begin position="302"/>
        <end position="320"/>
    </location>
</feature>
<evidence type="ECO:0000256" key="1">
    <source>
        <dbReference type="ARBA" id="ARBA00012528"/>
    </source>
</evidence>
<dbReference type="EMBL" id="CP133568">
    <property type="protein sequence ID" value="WMT02790.1"/>
    <property type="molecule type" value="Genomic_DNA"/>
</dbReference>
<feature type="domain" description="GGDEF" evidence="3">
    <location>
        <begin position="483"/>
        <end position="615"/>
    </location>
</feature>
<protein>
    <recommendedName>
        <fullName evidence="1">diguanylate cyclase</fullName>
        <ecNumber evidence="1">2.7.7.65</ecNumber>
    </recommendedName>
</protein>
<keyword evidence="4" id="KW-0548">Nucleotidyltransferase</keyword>
<keyword evidence="5" id="KW-1185">Reference proteome</keyword>
<name>A0ABY9P7J9_9GAMM</name>
<organism evidence="4 5">
    <name type="scientific">Lysobacter yananisis</name>
    <dbReference type="NCBI Taxonomy" id="1003114"/>
    <lineage>
        <taxon>Bacteria</taxon>
        <taxon>Pseudomonadati</taxon>
        <taxon>Pseudomonadota</taxon>
        <taxon>Gammaproteobacteria</taxon>
        <taxon>Lysobacterales</taxon>
        <taxon>Lysobacteraceae</taxon>
        <taxon>Lysobacter</taxon>
    </lineage>
</organism>
<dbReference type="CDD" id="cd01949">
    <property type="entry name" value="GGDEF"/>
    <property type="match status" value="1"/>
</dbReference>
<dbReference type="GO" id="GO:0052621">
    <property type="term" value="F:diguanylate cyclase activity"/>
    <property type="evidence" value="ECO:0007669"/>
    <property type="project" value="UniProtKB-EC"/>
</dbReference>
<dbReference type="InterPro" id="IPR043128">
    <property type="entry name" value="Rev_trsase/Diguanyl_cyclase"/>
</dbReference>
<keyword evidence="4" id="KW-0808">Transferase</keyword>
<dbReference type="InterPro" id="IPR029787">
    <property type="entry name" value="Nucleotide_cyclase"/>
</dbReference>
<accession>A0ABY9P7J9</accession>
<feature type="transmembrane region" description="Helical" evidence="2">
    <location>
        <begin position="332"/>
        <end position="352"/>
    </location>
</feature>
<dbReference type="PROSITE" id="PS50887">
    <property type="entry name" value="GGDEF"/>
    <property type="match status" value="1"/>
</dbReference>
<dbReference type="InterPro" id="IPR050469">
    <property type="entry name" value="Diguanylate_Cyclase"/>
</dbReference>
<feature type="transmembrane region" description="Helical" evidence="2">
    <location>
        <begin position="418"/>
        <end position="436"/>
    </location>
</feature>
<proteinExistence type="predicted"/>
<sequence>MGTPWRGSWRGWMAVLALWAVATIASAQSIVLPPVAAMSAAAASAGAAVPAPSSEPLVAKPLLSAALAAAAAPPSAAQAAREAFDPAGYRAPSLSLSRLAQGDPVPARVLAGEFDGRFEAVSGNLVWGSKGEPRWWRIVVNQDVDPAVAPQLTIDRPSRREIELWRPGDELPLRRSIYGPDIDLNHSTRMIVFPLPKGLRKGDALYLRMLAADVLSSQVEVEPLAKVQREDMMHVGLRSVVLTAMGVVAVLAFGFWIGLRERGYAYLGLTLILQILTLTSDGGEMRVVPWLKDIAPDTRTNIVLTTAAVLASIRFLIFFLGLRTTQPRVTRALDWCSYSLGALIVVSLFRTWKYSALYGNLNLLLVLALILYATVVAVWRRQREAYFLLLAWLPLMVLLVILVGANHEWWPEFAWLEYTFPVGLAFGGLGLLLGLTSKLQQLRRDRDTANRLATYDSLTGAMTRAAISQSLRSAVESAHRSQRPLSVVFFDIDHFKRINDEHGHRVGDETLRIVALRTRNRLRAYDLFGRYGGDEVLVVLADTYLRDAARVAEHLRESVSGSPLSIDGRLLPVSLSLGVAELQPGETPEQLLERADAALYASKSAGRDRVTAHGSESEHEVVS</sequence>
<keyword evidence="2" id="KW-0812">Transmembrane</keyword>
<evidence type="ECO:0000313" key="5">
    <source>
        <dbReference type="Proteomes" id="UP001229313"/>
    </source>
</evidence>
<evidence type="ECO:0000256" key="2">
    <source>
        <dbReference type="SAM" id="Phobius"/>
    </source>
</evidence>